<keyword evidence="2" id="KW-0805">Transcription regulation</keyword>
<proteinExistence type="inferred from homology"/>
<evidence type="ECO:0000259" key="6">
    <source>
        <dbReference type="Pfam" id="PF04542"/>
    </source>
</evidence>
<protein>
    <submittedName>
        <fullName evidence="8">Sigma-70 family RNA polymerase sigma factor</fullName>
    </submittedName>
</protein>
<dbReference type="InterPro" id="IPR014284">
    <property type="entry name" value="RNA_pol_sigma-70_dom"/>
</dbReference>
<dbReference type="InterPro" id="IPR036388">
    <property type="entry name" value="WH-like_DNA-bd_sf"/>
</dbReference>
<keyword evidence="5" id="KW-0804">Transcription</keyword>
<dbReference type="Pfam" id="PF04542">
    <property type="entry name" value="Sigma70_r2"/>
    <property type="match status" value="1"/>
</dbReference>
<comment type="caution">
    <text evidence="8">The sequence shown here is derived from an EMBL/GenBank/DDBJ whole genome shotgun (WGS) entry which is preliminary data.</text>
</comment>
<keyword evidence="9" id="KW-1185">Reference proteome</keyword>
<evidence type="ECO:0000256" key="5">
    <source>
        <dbReference type="ARBA" id="ARBA00023163"/>
    </source>
</evidence>
<dbReference type="InterPro" id="IPR013325">
    <property type="entry name" value="RNA_pol_sigma_r2"/>
</dbReference>
<dbReference type="InterPro" id="IPR007627">
    <property type="entry name" value="RNA_pol_sigma70_r2"/>
</dbReference>
<sequence>MGVGAERSAHDIDPATDFDLLYEQFRLPVYRAIRGIVLDGAAAEDLAQETFERAYKARGQFRTGSSPGAWLHRIGVNVAISYVRRQRLARLVLPRLYMPEARADEQVEDKTLAVRALAALSPKLRAVVVLSFYARMTRDEIARVLNVPPGTVASRQSAAMEIMRKALAEPAGRGQVGS</sequence>
<dbReference type="GO" id="GO:0006352">
    <property type="term" value="P:DNA-templated transcription initiation"/>
    <property type="evidence" value="ECO:0007669"/>
    <property type="project" value="InterPro"/>
</dbReference>
<dbReference type="EMBL" id="JAEKNR010000065">
    <property type="protein sequence ID" value="MBJ7597520.1"/>
    <property type="molecule type" value="Genomic_DNA"/>
</dbReference>
<dbReference type="InterPro" id="IPR013324">
    <property type="entry name" value="RNA_pol_sigma_r3/r4-like"/>
</dbReference>
<evidence type="ECO:0000256" key="4">
    <source>
        <dbReference type="ARBA" id="ARBA00023125"/>
    </source>
</evidence>
<name>A0A934K305_9BACT</name>
<dbReference type="Pfam" id="PF08281">
    <property type="entry name" value="Sigma70_r4_2"/>
    <property type="match status" value="1"/>
</dbReference>
<dbReference type="GO" id="GO:0016987">
    <property type="term" value="F:sigma factor activity"/>
    <property type="evidence" value="ECO:0007669"/>
    <property type="project" value="UniProtKB-KW"/>
</dbReference>
<dbReference type="NCBIfam" id="TIGR02937">
    <property type="entry name" value="sigma70-ECF"/>
    <property type="match status" value="1"/>
</dbReference>
<evidence type="ECO:0000256" key="3">
    <source>
        <dbReference type="ARBA" id="ARBA00023082"/>
    </source>
</evidence>
<comment type="similarity">
    <text evidence="1">Belongs to the sigma-70 factor family. ECF subfamily.</text>
</comment>
<dbReference type="Gene3D" id="1.10.10.10">
    <property type="entry name" value="Winged helix-like DNA-binding domain superfamily/Winged helix DNA-binding domain"/>
    <property type="match status" value="1"/>
</dbReference>
<organism evidence="8 9">
    <name type="scientific">Candidatus Nephthysia bennettiae</name>
    <dbReference type="NCBI Taxonomy" id="3127016"/>
    <lineage>
        <taxon>Bacteria</taxon>
        <taxon>Bacillati</taxon>
        <taxon>Candidatus Dormiibacterota</taxon>
        <taxon>Candidatus Dormibacteria</taxon>
        <taxon>Candidatus Dormibacterales</taxon>
        <taxon>Candidatus Dormibacteraceae</taxon>
        <taxon>Candidatus Nephthysia</taxon>
    </lineage>
</organism>
<keyword evidence="4" id="KW-0238">DNA-binding</keyword>
<dbReference type="InterPro" id="IPR039425">
    <property type="entry name" value="RNA_pol_sigma-70-like"/>
</dbReference>
<keyword evidence="3" id="KW-0731">Sigma factor</keyword>
<dbReference type="GO" id="GO:0003677">
    <property type="term" value="F:DNA binding"/>
    <property type="evidence" value="ECO:0007669"/>
    <property type="project" value="UniProtKB-KW"/>
</dbReference>
<dbReference type="AlphaFoldDB" id="A0A934K305"/>
<evidence type="ECO:0000256" key="1">
    <source>
        <dbReference type="ARBA" id="ARBA00010641"/>
    </source>
</evidence>
<dbReference type="CDD" id="cd06171">
    <property type="entry name" value="Sigma70_r4"/>
    <property type="match status" value="1"/>
</dbReference>
<feature type="domain" description="RNA polymerase sigma-70 region 2" evidence="6">
    <location>
        <begin position="21"/>
        <end position="87"/>
    </location>
</feature>
<dbReference type="Proteomes" id="UP000612893">
    <property type="component" value="Unassembled WGS sequence"/>
</dbReference>
<reference evidence="8" key="1">
    <citation type="submission" date="2020-10" db="EMBL/GenBank/DDBJ databases">
        <title>Ca. Dormibacterota MAGs.</title>
        <authorList>
            <person name="Montgomery K."/>
        </authorList>
    </citation>
    <scope>NUCLEOTIDE SEQUENCE [LARGE SCALE GENOMIC DNA]</scope>
    <source>
        <strain evidence="8">SC8812_S17_10</strain>
    </source>
</reference>
<dbReference type="Gene3D" id="1.10.1740.10">
    <property type="match status" value="1"/>
</dbReference>
<evidence type="ECO:0000313" key="9">
    <source>
        <dbReference type="Proteomes" id="UP000612893"/>
    </source>
</evidence>
<dbReference type="PANTHER" id="PTHR43133:SF8">
    <property type="entry name" value="RNA POLYMERASE SIGMA FACTOR HI_1459-RELATED"/>
    <property type="match status" value="1"/>
</dbReference>
<dbReference type="RefSeq" id="WP_338199813.1">
    <property type="nucleotide sequence ID" value="NZ_JAEKNR010000065.1"/>
</dbReference>
<dbReference type="SUPFAM" id="SSF88946">
    <property type="entry name" value="Sigma2 domain of RNA polymerase sigma factors"/>
    <property type="match status" value="1"/>
</dbReference>
<gene>
    <name evidence="8" type="ORF">JF922_05470</name>
</gene>
<dbReference type="SUPFAM" id="SSF88659">
    <property type="entry name" value="Sigma3 and sigma4 domains of RNA polymerase sigma factors"/>
    <property type="match status" value="1"/>
</dbReference>
<dbReference type="InterPro" id="IPR013249">
    <property type="entry name" value="RNA_pol_sigma70_r4_t2"/>
</dbReference>
<evidence type="ECO:0000259" key="7">
    <source>
        <dbReference type="Pfam" id="PF08281"/>
    </source>
</evidence>
<accession>A0A934K305</accession>
<evidence type="ECO:0000313" key="8">
    <source>
        <dbReference type="EMBL" id="MBJ7597520.1"/>
    </source>
</evidence>
<feature type="domain" description="RNA polymerase sigma factor 70 region 4 type 2" evidence="7">
    <location>
        <begin position="115"/>
        <end position="160"/>
    </location>
</feature>
<dbReference type="PANTHER" id="PTHR43133">
    <property type="entry name" value="RNA POLYMERASE ECF-TYPE SIGMA FACTO"/>
    <property type="match status" value="1"/>
</dbReference>
<evidence type="ECO:0000256" key="2">
    <source>
        <dbReference type="ARBA" id="ARBA00023015"/>
    </source>
</evidence>